<dbReference type="InterPro" id="IPR031475">
    <property type="entry name" value="NBD_C"/>
</dbReference>
<accession>A0A939LTA6</accession>
<reference evidence="9" key="1">
    <citation type="submission" date="2021-03" db="EMBL/GenBank/DDBJ databases">
        <title>Leucobacter chromiisoli sp. nov., isolated from chromium-containing soil of chemical plant.</title>
        <authorList>
            <person name="Xu Z."/>
        </authorList>
    </citation>
    <scope>NUCLEOTIDE SEQUENCE</scope>
    <source>
        <strain evidence="9">A2</strain>
    </source>
</reference>
<dbReference type="Gene3D" id="3.40.50.10840">
    <property type="entry name" value="Putative sugar-binding, N-terminal domain"/>
    <property type="match status" value="1"/>
</dbReference>
<evidence type="ECO:0000259" key="7">
    <source>
        <dbReference type="Pfam" id="PF07005"/>
    </source>
</evidence>
<dbReference type="InterPro" id="IPR037051">
    <property type="entry name" value="4-carb_acid_sugar_kinase_N_sf"/>
</dbReference>
<dbReference type="InterPro" id="IPR042213">
    <property type="entry name" value="NBD_C_sf"/>
</dbReference>
<dbReference type="InterPro" id="IPR010737">
    <property type="entry name" value="4-carb_acid_sugar_kinase_N"/>
</dbReference>
<dbReference type="Proteomes" id="UP000664398">
    <property type="component" value="Unassembled WGS sequence"/>
</dbReference>
<evidence type="ECO:0000256" key="5">
    <source>
        <dbReference type="ARBA" id="ARBA00022840"/>
    </source>
</evidence>
<evidence type="ECO:0000256" key="2">
    <source>
        <dbReference type="ARBA" id="ARBA00022679"/>
    </source>
</evidence>
<dbReference type="RefSeq" id="WP_208044896.1">
    <property type="nucleotide sequence ID" value="NZ_JAGDYL010000005.1"/>
</dbReference>
<evidence type="ECO:0000256" key="6">
    <source>
        <dbReference type="ARBA" id="ARBA00023277"/>
    </source>
</evidence>
<dbReference type="GO" id="GO:0016301">
    <property type="term" value="F:kinase activity"/>
    <property type="evidence" value="ECO:0007669"/>
    <property type="project" value="UniProtKB-KW"/>
</dbReference>
<keyword evidence="3" id="KW-0547">Nucleotide-binding</keyword>
<sequence length="441" mass="45846">MGRIGFLADDLTGAADVLAQAHARGLDAVLSLDPAGGLPSSGDVVGIAGPTRSLEGRELEEAIDSGLAPFSSMELDVFLYKVCSTFDSSPTTGSIGCAIERLAAHWPDAGGIPVVPAQPEFGRYTAFSQHFGSYGNSLYRLDRHPVMSRHPSTPMREADLRLVLREQAPELEISEIHLPAFTDGSFAAEWADRRSRRGAFVVDAVAPRHLDEVARALLDSSGTALVVGSGGIMAGLARTLADGNGAADGRSVGVDADPSPGPAASGPVLAVSASASATTAAQISDALQHGWVGVEVPPGAIGRRPEGDWWHRVLSALEAGEHVVAHTANGPEDPRLRERRVSSREVGGLLAEVAAAAVERGLTRDVAIFGGDSSSHALLGLNVSELRVTEQFVTAGPICAADAASDVAGCRLLLKGGQVGPTDILRRFAGTPARTERWESS</sequence>
<dbReference type="SUPFAM" id="SSF142764">
    <property type="entry name" value="YgbK-like"/>
    <property type="match status" value="1"/>
</dbReference>
<evidence type="ECO:0000313" key="9">
    <source>
        <dbReference type="EMBL" id="MBO1804404.1"/>
    </source>
</evidence>
<dbReference type="AlphaFoldDB" id="A0A939LTA6"/>
<keyword evidence="6" id="KW-0119">Carbohydrate metabolism</keyword>
<gene>
    <name evidence="9" type="ORF">J4H91_03615</name>
</gene>
<feature type="domain" description="Four-carbon acid sugar kinase N-terminal" evidence="7">
    <location>
        <begin position="4"/>
        <end position="236"/>
    </location>
</feature>
<evidence type="ECO:0000313" key="10">
    <source>
        <dbReference type="Proteomes" id="UP000664398"/>
    </source>
</evidence>
<protein>
    <submittedName>
        <fullName evidence="9">Four-carbon acid sugar kinase family protein</fullName>
    </submittedName>
</protein>
<dbReference type="Pfam" id="PF17042">
    <property type="entry name" value="NBD_C"/>
    <property type="match status" value="1"/>
</dbReference>
<dbReference type="Gene3D" id="3.40.980.20">
    <property type="entry name" value="Four-carbon acid sugar kinase, nucleotide binding domain"/>
    <property type="match status" value="1"/>
</dbReference>
<keyword evidence="5" id="KW-0067">ATP-binding</keyword>
<dbReference type="EMBL" id="JAGDYL010000005">
    <property type="protein sequence ID" value="MBO1804404.1"/>
    <property type="molecule type" value="Genomic_DNA"/>
</dbReference>
<keyword evidence="4 9" id="KW-0418">Kinase</keyword>
<evidence type="ECO:0000256" key="3">
    <source>
        <dbReference type="ARBA" id="ARBA00022741"/>
    </source>
</evidence>
<name>A0A939LTA6_9MICO</name>
<proteinExistence type="inferred from homology"/>
<evidence type="ECO:0000259" key="8">
    <source>
        <dbReference type="Pfam" id="PF17042"/>
    </source>
</evidence>
<evidence type="ECO:0000256" key="1">
    <source>
        <dbReference type="ARBA" id="ARBA00005715"/>
    </source>
</evidence>
<keyword evidence="10" id="KW-1185">Reference proteome</keyword>
<organism evidence="9 10">
    <name type="scientific">Leucobacter ruminantium</name>
    <dbReference type="NCBI Taxonomy" id="1289170"/>
    <lineage>
        <taxon>Bacteria</taxon>
        <taxon>Bacillati</taxon>
        <taxon>Actinomycetota</taxon>
        <taxon>Actinomycetes</taxon>
        <taxon>Micrococcales</taxon>
        <taxon>Microbacteriaceae</taxon>
        <taxon>Leucobacter</taxon>
    </lineage>
</organism>
<dbReference type="GO" id="GO:0005524">
    <property type="term" value="F:ATP binding"/>
    <property type="evidence" value="ECO:0007669"/>
    <property type="project" value="UniProtKB-KW"/>
</dbReference>
<feature type="domain" description="Four-carbon acid sugar kinase nucleotide binding" evidence="8">
    <location>
        <begin position="269"/>
        <end position="425"/>
    </location>
</feature>
<keyword evidence="2" id="KW-0808">Transferase</keyword>
<dbReference type="Pfam" id="PF07005">
    <property type="entry name" value="SBD_N"/>
    <property type="match status" value="1"/>
</dbReference>
<evidence type="ECO:0000256" key="4">
    <source>
        <dbReference type="ARBA" id="ARBA00022777"/>
    </source>
</evidence>
<comment type="similarity">
    <text evidence="1">Belongs to the four-carbon acid sugar kinase family.</text>
</comment>
<comment type="caution">
    <text evidence="9">The sequence shown here is derived from an EMBL/GenBank/DDBJ whole genome shotgun (WGS) entry which is preliminary data.</text>
</comment>